<reference evidence="1" key="1">
    <citation type="journal article" date="2020" name="Nature">
        <title>Giant virus diversity and host interactions through global metagenomics.</title>
        <authorList>
            <person name="Schulz F."/>
            <person name="Roux S."/>
            <person name="Paez-Espino D."/>
            <person name="Jungbluth S."/>
            <person name="Walsh D.A."/>
            <person name="Denef V.J."/>
            <person name="McMahon K.D."/>
            <person name="Konstantinidis K.T."/>
            <person name="Eloe-Fadrosh E.A."/>
            <person name="Kyrpides N.C."/>
            <person name="Woyke T."/>
        </authorList>
    </citation>
    <scope>NUCLEOTIDE SEQUENCE</scope>
    <source>
        <strain evidence="1">GVMAG-M-3300022752-66</strain>
    </source>
</reference>
<organism evidence="1">
    <name type="scientific">viral metagenome</name>
    <dbReference type="NCBI Taxonomy" id="1070528"/>
    <lineage>
        <taxon>unclassified sequences</taxon>
        <taxon>metagenomes</taxon>
        <taxon>organismal metagenomes</taxon>
    </lineage>
</organism>
<dbReference type="AlphaFoldDB" id="A0A6C0CW25"/>
<dbReference type="EMBL" id="MN739494">
    <property type="protein sequence ID" value="QHT08372.1"/>
    <property type="molecule type" value="Genomic_DNA"/>
</dbReference>
<protein>
    <submittedName>
        <fullName evidence="1">Uncharacterized protein</fullName>
    </submittedName>
</protein>
<proteinExistence type="predicted"/>
<name>A0A6C0CW25_9ZZZZ</name>
<sequence>MATQNATILNAFNDHFMEFVSDIINVFPDNTDLVSAKNSFVLIRKANPKLIVKIWKSYVVDKYGAEIDLGNISFFIDKDYANDLTNAENSDKIIEAINRLRNPVKMMSEESQQKSMKYIQNLKKLSILYHSL</sequence>
<evidence type="ECO:0000313" key="1">
    <source>
        <dbReference type="EMBL" id="QHT08372.1"/>
    </source>
</evidence>
<accession>A0A6C0CW25</accession>